<dbReference type="PANTHER" id="PTHR35802">
    <property type="entry name" value="PROTEASE SYNTHASE AND SPORULATION PROTEIN PAI 2"/>
    <property type="match status" value="1"/>
</dbReference>
<dbReference type="OrthoDB" id="9794948at2"/>
<dbReference type="PANTHER" id="PTHR35802:SF1">
    <property type="entry name" value="PROTEASE SYNTHASE AND SPORULATION PROTEIN PAI 2"/>
    <property type="match status" value="1"/>
</dbReference>
<organism evidence="1 2">
    <name type="scientific">Leptospira brenneri</name>
    <dbReference type="NCBI Taxonomy" id="2023182"/>
    <lineage>
        <taxon>Bacteria</taxon>
        <taxon>Pseudomonadati</taxon>
        <taxon>Spirochaetota</taxon>
        <taxon>Spirochaetia</taxon>
        <taxon>Leptospirales</taxon>
        <taxon>Leptospiraceae</taxon>
        <taxon>Leptospira</taxon>
    </lineage>
</organism>
<evidence type="ECO:0000313" key="1">
    <source>
        <dbReference type="EMBL" id="TGK96455.1"/>
    </source>
</evidence>
<protein>
    <submittedName>
        <fullName evidence="1">FMN-binding negative transcriptional regulator</fullName>
    </submittedName>
</protein>
<dbReference type="EMBL" id="RQFP01000001">
    <property type="protein sequence ID" value="TGK96455.1"/>
    <property type="molecule type" value="Genomic_DNA"/>
</dbReference>
<dbReference type="InterPro" id="IPR012349">
    <property type="entry name" value="Split_barrel_FMN-bd"/>
</dbReference>
<dbReference type="PIRSF" id="PIRSF010372">
    <property type="entry name" value="PaiB"/>
    <property type="match status" value="1"/>
</dbReference>
<accession>A0A2M9Y4N2</accession>
<dbReference type="Proteomes" id="UP000297891">
    <property type="component" value="Unassembled WGS sequence"/>
</dbReference>
<dbReference type="InterPro" id="IPR007396">
    <property type="entry name" value="TR_PAI2-type"/>
</dbReference>
<name>A0A2M9Y4N2_9LEPT</name>
<dbReference type="SUPFAM" id="SSF50475">
    <property type="entry name" value="FMN-binding split barrel"/>
    <property type="match status" value="1"/>
</dbReference>
<sequence length="204" mass="23132">MYIPDHFQMETNFIYQSIDENPFSILVSNNQGEMMATHLPLLLSEDKKSLIGHFAKPNPQSLSSGTEVLCIFSGPHCYISPAWYETERAVPTWNFTAVHVKGILTTVEDPKKIHESLLNLVKRFESQDSKYKIDSVDTNYIEGLKKGIVPFEIKITHIEGKQKLSQNHSVERRNLVISNLDLMSGENEKAIASLMKKGLNQKTP</sequence>
<reference evidence="1" key="1">
    <citation type="journal article" date="2019" name="PLoS Negl. Trop. Dis.">
        <title>Revisiting the worldwide diversity of Leptospira species in the environment.</title>
        <authorList>
            <person name="Vincent A.T."/>
            <person name="Schiettekatte O."/>
            <person name="Bourhy P."/>
            <person name="Veyrier F.J."/>
            <person name="Picardeau M."/>
        </authorList>
    </citation>
    <scope>NUCLEOTIDE SEQUENCE [LARGE SCALE GENOMIC DNA]</scope>
    <source>
        <strain evidence="1">201800277</strain>
    </source>
</reference>
<proteinExistence type="predicted"/>
<keyword evidence="2" id="KW-1185">Reference proteome</keyword>
<comment type="caution">
    <text evidence="1">The sequence shown here is derived from an EMBL/GenBank/DDBJ whole genome shotgun (WGS) entry which is preliminary data.</text>
</comment>
<gene>
    <name evidence="1" type="ORF">EHQ30_07585</name>
</gene>
<dbReference type="Pfam" id="PF04299">
    <property type="entry name" value="FMN_bind_2"/>
    <property type="match status" value="1"/>
</dbReference>
<dbReference type="RefSeq" id="WP_100789637.1">
    <property type="nucleotide sequence ID" value="NZ_NPDQ01000002.1"/>
</dbReference>
<dbReference type="AlphaFoldDB" id="A0A2M9Y4N2"/>
<evidence type="ECO:0000313" key="2">
    <source>
        <dbReference type="Proteomes" id="UP000297891"/>
    </source>
</evidence>
<dbReference type="Gene3D" id="2.30.110.10">
    <property type="entry name" value="Electron Transport, Fmn-binding Protein, Chain A"/>
    <property type="match status" value="1"/>
</dbReference>